<evidence type="ECO:0000313" key="6">
    <source>
        <dbReference type="Proteomes" id="UP001500457"/>
    </source>
</evidence>
<feature type="region of interest" description="Disordered" evidence="2">
    <location>
        <begin position="39"/>
        <end position="87"/>
    </location>
</feature>
<sequence length="274" mass="27787">MPEHFFLLTCAKRTWADRRNAVRPSGWILAAPARVVRRTGHSASRPEEVGRAVTGGGLHRGRVTGGPHTGAHWWGGRGPAGGGSHAAPGARRRLRVLLLLLGLLALGGVAVAVAVTGTSDPPPAPAASPAPDGPAVPAAPALPAASGTPATSAAVVPDADALQDTIDDVLAATPLRFPPDSARPADGADEAVERLAGALRAAPGPPVTIEGHTAPTGEDTDDAEDLSQRRADEIVRRLQAAGVPAGSLTAVGVGSERPRDSLAASRRVEVRVTD</sequence>
<dbReference type="InterPro" id="IPR036737">
    <property type="entry name" value="OmpA-like_sf"/>
</dbReference>
<reference evidence="6" key="1">
    <citation type="journal article" date="2019" name="Int. J. Syst. Evol. Microbiol.">
        <title>The Global Catalogue of Microorganisms (GCM) 10K type strain sequencing project: providing services to taxonomists for standard genome sequencing and annotation.</title>
        <authorList>
            <consortium name="The Broad Institute Genomics Platform"/>
            <consortium name="The Broad Institute Genome Sequencing Center for Infectious Disease"/>
            <person name="Wu L."/>
            <person name="Ma J."/>
        </authorList>
    </citation>
    <scope>NUCLEOTIDE SEQUENCE [LARGE SCALE GENOMIC DNA]</scope>
    <source>
        <strain evidence="6">JCM 17983</strain>
    </source>
</reference>
<feature type="compositionally biased region" description="Gly residues" evidence="2">
    <location>
        <begin position="53"/>
        <end position="84"/>
    </location>
</feature>
<dbReference type="PANTHER" id="PTHR30329">
    <property type="entry name" value="STATOR ELEMENT OF FLAGELLAR MOTOR COMPLEX"/>
    <property type="match status" value="1"/>
</dbReference>
<dbReference type="PROSITE" id="PS51123">
    <property type="entry name" value="OMPA_2"/>
    <property type="match status" value="1"/>
</dbReference>
<dbReference type="Proteomes" id="UP001500457">
    <property type="component" value="Unassembled WGS sequence"/>
</dbReference>
<keyword evidence="1 3" id="KW-0472">Membrane</keyword>
<keyword evidence="3" id="KW-1133">Transmembrane helix</keyword>
<dbReference type="Pfam" id="PF00691">
    <property type="entry name" value="OmpA"/>
    <property type="match status" value="1"/>
</dbReference>
<evidence type="ECO:0000256" key="3">
    <source>
        <dbReference type="SAM" id="Phobius"/>
    </source>
</evidence>
<feature type="domain" description="OmpA-like" evidence="4">
    <location>
        <begin position="164"/>
        <end position="274"/>
    </location>
</feature>
<protein>
    <recommendedName>
        <fullName evidence="4">OmpA-like domain-containing protein</fullName>
    </recommendedName>
</protein>
<dbReference type="EMBL" id="BAABHQ010000007">
    <property type="protein sequence ID" value="GAA4878015.1"/>
    <property type="molecule type" value="Genomic_DNA"/>
</dbReference>
<keyword evidence="3" id="KW-0812">Transmembrane</keyword>
<feature type="region of interest" description="Disordered" evidence="2">
    <location>
        <begin position="249"/>
        <end position="274"/>
    </location>
</feature>
<dbReference type="InterPro" id="IPR006665">
    <property type="entry name" value="OmpA-like"/>
</dbReference>
<evidence type="ECO:0000259" key="4">
    <source>
        <dbReference type="PROSITE" id="PS51123"/>
    </source>
</evidence>
<feature type="region of interest" description="Disordered" evidence="2">
    <location>
        <begin position="120"/>
        <end position="151"/>
    </location>
</feature>
<proteinExistence type="predicted"/>
<feature type="compositionally biased region" description="Basic and acidic residues" evidence="2">
    <location>
        <begin position="256"/>
        <end position="274"/>
    </location>
</feature>
<evidence type="ECO:0000313" key="5">
    <source>
        <dbReference type="EMBL" id="GAA4878015.1"/>
    </source>
</evidence>
<dbReference type="CDD" id="cd07185">
    <property type="entry name" value="OmpA_C-like"/>
    <property type="match status" value="1"/>
</dbReference>
<dbReference type="Gene3D" id="3.30.1330.60">
    <property type="entry name" value="OmpA-like domain"/>
    <property type="match status" value="1"/>
</dbReference>
<dbReference type="PANTHER" id="PTHR30329:SF21">
    <property type="entry name" value="LIPOPROTEIN YIAD-RELATED"/>
    <property type="match status" value="1"/>
</dbReference>
<organism evidence="5 6">
    <name type="scientific">Actinomycetospora straminea</name>
    <dbReference type="NCBI Taxonomy" id="663607"/>
    <lineage>
        <taxon>Bacteria</taxon>
        <taxon>Bacillati</taxon>
        <taxon>Actinomycetota</taxon>
        <taxon>Actinomycetes</taxon>
        <taxon>Pseudonocardiales</taxon>
        <taxon>Pseudonocardiaceae</taxon>
        <taxon>Actinomycetospora</taxon>
    </lineage>
</organism>
<dbReference type="SUPFAM" id="SSF103088">
    <property type="entry name" value="OmpA-like"/>
    <property type="match status" value="1"/>
</dbReference>
<name>A0ABP9EG64_9PSEU</name>
<comment type="caution">
    <text evidence="5">The sequence shown here is derived from an EMBL/GenBank/DDBJ whole genome shotgun (WGS) entry which is preliminary data.</text>
</comment>
<keyword evidence="6" id="KW-1185">Reference proteome</keyword>
<evidence type="ECO:0000256" key="2">
    <source>
        <dbReference type="SAM" id="MobiDB-lite"/>
    </source>
</evidence>
<evidence type="ECO:0000256" key="1">
    <source>
        <dbReference type="PROSITE-ProRule" id="PRU00473"/>
    </source>
</evidence>
<feature type="region of interest" description="Disordered" evidence="2">
    <location>
        <begin position="202"/>
        <end position="222"/>
    </location>
</feature>
<gene>
    <name evidence="5" type="ORF">GCM10023203_30620</name>
</gene>
<feature type="compositionally biased region" description="Low complexity" evidence="2">
    <location>
        <begin position="135"/>
        <end position="151"/>
    </location>
</feature>
<accession>A0ABP9EG64</accession>
<dbReference type="InterPro" id="IPR050330">
    <property type="entry name" value="Bact_OuterMem_StrucFunc"/>
</dbReference>
<feature type="compositionally biased region" description="Pro residues" evidence="2">
    <location>
        <begin position="120"/>
        <end position="134"/>
    </location>
</feature>
<feature type="transmembrane region" description="Helical" evidence="3">
    <location>
        <begin position="96"/>
        <end position="115"/>
    </location>
</feature>